<dbReference type="Pfam" id="PF22617">
    <property type="entry name" value="HCS_D2"/>
    <property type="match status" value="1"/>
</dbReference>
<dbReference type="NCBIfam" id="TIGR00977">
    <property type="entry name" value="citramal_synth"/>
    <property type="match status" value="1"/>
</dbReference>
<feature type="domain" description="Pyruvate carboxyltransferase" evidence="10">
    <location>
        <begin position="5"/>
        <end position="273"/>
    </location>
</feature>
<sequence length="530" mass="58479">MANKITIFDSTLRDGAQAEGISFSVEDKLKIVKTLDEFGVAYIEAGNPGSNPKDLEFFDRVKKIHLKNAKIAAFGSTRRRGISVEEDSNVQSLLTADTPVVVIFGKSWDFHVTDIIKTSLEENLEMIKETLRFFKEKGKEVIFDAEHFFDGYKANPDYAMAALAAAVEGGADCIVLCETNGGAFPDEVYEITKKVVETFKVPVGIHPHNDGGMAVANAIMAVKAGATHVQGTFIGFGERCGNVNLSTVIGNLQLKKKLECVPQEQMVNLTQTARRIAEIANVTLSDSMPYVGKSAFAHKGGMHIDGVSKASHSFEHVNPELVGNERRFLMSEVAGRSTILSKIQKVNPDVTKDSPETKLIIDRLKELEHLGYQFEGAESTFELIIRKQLGKYRPFFELDHFKIIGEHPAGNEDFSSSAMVKVKVDGKAEITAAEGDGPVNALDKALRKALEVFYPNLKDVHLTDYKVRVLDTKEATAAKVRVLIESTDGEDIWTTVGVSTDIIEASWIALVDSIEYKLIKDIEKKFKPYL</sequence>
<evidence type="ECO:0000256" key="3">
    <source>
        <dbReference type="ARBA" id="ARBA00022605"/>
    </source>
</evidence>
<dbReference type="Pfam" id="PF00682">
    <property type="entry name" value="HMGL-like"/>
    <property type="match status" value="1"/>
</dbReference>
<dbReference type="InterPro" id="IPR005675">
    <property type="entry name" value="Citramal_synthase"/>
</dbReference>
<evidence type="ECO:0000256" key="4">
    <source>
        <dbReference type="ARBA" id="ARBA00022624"/>
    </source>
</evidence>
<name>A0A7C8HEV3_9FIRM</name>
<dbReference type="InterPro" id="IPR013709">
    <property type="entry name" value="2-isopropylmalate_synth_dimer"/>
</dbReference>
<dbReference type="SMART" id="SM00917">
    <property type="entry name" value="LeuA_dimer"/>
    <property type="match status" value="1"/>
</dbReference>
<dbReference type="GO" id="GO:0009098">
    <property type="term" value="P:L-leucine biosynthetic process"/>
    <property type="evidence" value="ECO:0007669"/>
    <property type="project" value="InterPro"/>
</dbReference>
<gene>
    <name evidence="11" type="ORF">GND95_07615</name>
</gene>
<dbReference type="GO" id="GO:0009097">
    <property type="term" value="P:isoleucine biosynthetic process"/>
    <property type="evidence" value="ECO:0007669"/>
    <property type="project" value="UniProtKB-UniRule"/>
</dbReference>
<dbReference type="EC" id="2.3.3.21" evidence="8"/>
<reference evidence="11 12" key="1">
    <citation type="submission" date="2019-12" db="EMBL/GenBank/DDBJ databases">
        <title>Defluviitalea raffinosedens, isolated from a biogas fermenter, genome sequencing and characterization.</title>
        <authorList>
            <person name="Rettenmaier R."/>
            <person name="Schneider M."/>
            <person name="Neuhaus K."/>
            <person name="Liebl W."/>
            <person name="Zverlov V."/>
        </authorList>
    </citation>
    <scope>NUCLEOTIDE SEQUENCE [LARGE SCALE GENOMIC DNA]</scope>
    <source>
        <strain evidence="11 12">249c-K6</strain>
    </source>
</reference>
<evidence type="ECO:0000313" key="12">
    <source>
        <dbReference type="Proteomes" id="UP000483018"/>
    </source>
</evidence>
<comment type="caution">
    <text evidence="11">The sequence shown here is derived from an EMBL/GenBank/DDBJ whole genome shotgun (WGS) entry which is preliminary data.</text>
</comment>
<dbReference type="PROSITE" id="PS00815">
    <property type="entry name" value="AIPM_HOMOCIT_SYNTH_1"/>
    <property type="match status" value="1"/>
</dbReference>
<dbReference type="GO" id="GO:0003852">
    <property type="term" value="F:2-isopropylmalate synthase activity"/>
    <property type="evidence" value="ECO:0007669"/>
    <property type="project" value="InterPro"/>
</dbReference>
<dbReference type="PANTHER" id="PTHR43538:SF1">
    <property type="entry name" value="(R)-CITRAMALATE SYNTHASE"/>
    <property type="match status" value="1"/>
</dbReference>
<evidence type="ECO:0000256" key="6">
    <source>
        <dbReference type="ARBA" id="ARBA00023304"/>
    </source>
</evidence>
<dbReference type="SUPFAM" id="SSF110921">
    <property type="entry name" value="2-isopropylmalate synthase LeuA, allosteric (dimerisation) domain"/>
    <property type="match status" value="1"/>
</dbReference>
<dbReference type="SUPFAM" id="SSF51569">
    <property type="entry name" value="Aldolase"/>
    <property type="match status" value="1"/>
</dbReference>
<comment type="similarity">
    <text evidence="2 9">Belongs to the alpha-IPM synthase/homocitrate synthase family.</text>
</comment>
<keyword evidence="6" id="KW-0100">Branched-chain amino acid biosynthesis</keyword>
<evidence type="ECO:0000256" key="7">
    <source>
        <dbReference type="ARBA" id="ARBA00048263"/>
    </source>
</evidence>
<dbReference type="Gene3D" id="3.20.20.70">
    <property type="entry name" value="Aldolase class I"/>
    <property type="match status" value="1"/>
</dbReference>
<evidence type="ECO:0000313" key="11">
    <source>
        <dbReference type="EMBL" id="KAE9634547.1"/>
    </source>
</evidence>
<dbReference type="GO" id="GO:0043714">
    <property type="term" value="F:(R)-citramalate synthase activity"/>
    <property type="evidence" value="ECO:0007669"/>
    <property type="project" value="UniProtKB-UniRule"/>
</dbReference>
<evidence type="ECO:0000256" key="1">
    <source>
        <dbReference type="ARBA" id="ARBA00004743"/>
    </source>
</evidence>
<dbReference type="AlphaFoldDB" id="A0A7C8HEV3"/>
<dbReference type="InterPro" id="IPR013785">
    <property type="entry name" value="Aldolase_TIM"/>
</dbReference>
<keyword evidence="12" id="KW-1185">Reference proteome</keyword>
<dbReference type="UniPathway" id="UPA00047">
    <property type="reaction ID" value="UER00066"/>
</dbReference>
<evidence type="ECO:0000256" key="9">
    <source>
        <dbReference type="RuleBase" id="RU003523"/>
    </source>
</evidence>
<dbReference type="Proteomes" id="UP000483018">
    <property type="component" value="Unassembled WGS sequence"/>
</dbReference>
<organism evidence="11 12">
    <name type="scientific">Defluviitalea raffinosedens</name>
    <dbReference type="NCBI Taxonomy" id="1450156"/>
    <lineage>
        <taxon>Bacteria</taxon>
        <taxon>Bacillati</taxon>
        <taxon>Bacillota</taxon>
        <taxon>Clostridia</taxon>
        <taxon>Lachnospirales</taxon>
        <taxon>Defluviitaleaceae</taxon>
        <taxon>Defluviitalea</taxon>
    </lineage>
</organism>
<comment type="catalytic activity">
    <reaction evidence="7">
        <text>pyruvate + acetyl-CoA + H2O = (3R)-citramalate + CoA + H(+)</text>
        <dbReference type="Rhea" id="RHEA:19045"/>
        <dbReference type="ChEBI" id="CHEBI:15361"/>
        <dbReference type="ChEBI" id="CHEBI:15377"/>
        <dbReference type="ChEBI" id="CHEBI:15378"/>
        <dbReference type="ChEBI" id="CHEBI:30934"/>
        <dbReference type="ChEBI" id="CHEBI:57287"/>
        <dbReference type="ChEBI" id="CHEBI:57288"/>
        <dbReference type="EC" id="2.3.3.21"/>
    </reaction>
</comment>
<dbReference type="PROSITE" id="PS50991">
    <property type="entry name" value="PYR_CT"/>
    <property type="match status" value="1"/>
</dbReference>
<evidence type="ECO:0000259" key="10">
    <source>
        <dbReference type="PROSITE" id="PS50991"/>
    </source>
</evidence>
<dbReference type="CDD" id="cd07941">
    <property type="entry name" value="DRE_TIM_LeuA3"/>
    <property type="match status" value="1"/>
</dbReference>
<dbReference type="InterPro" id="IPR000891">
    <property type="entry name" value="PYR_CT"/>
</dbReference>
<keyword evidence="5 9" id="KW-0808">Transferase</keyword>
<dbReference type="Gene3D" id="1.10.238.260">
    <property type="match status" value="1"/>
</dbReference>
<proteinExistence type="inferred from homology"/>
<evidence type="ECO:0000256" key="2">
    <source>
        <dbReference type="ARBA" id="ARBA00006154"/>
    </source>
</evidence>
<protein>
    <recommendedName>
        <fullName evidence="8">Citramalate synthase</fullName>
        <ecNumber evidence="8">2.3.3.21</ecNumber>
    </recommendedName>
</protein>
<dbReference type="PROSITE" id="PS00816">
    <property type="entry name" value="AIPM_HOMOCIT_SYNTH_2"/>
    <property type="match status" value="1"/>
</dbReference>
<dbReference type="Gene3D" id="3.30.160.270">
    <property type="match status" value="1"/>
</dbReference>
<dbReference type="OrthoDB" id="9804858at2"/>
<dbReference type="Pfam" id="PF08502">
    <property type="entry name" value="LeuA_dimer"/>
    <property type="match status" value="1"/>
</dbReference>
<comment type="pathway">
    <text evidence="1">Amino-acid biosynthesis; L-isoleucine biosynthesis; 2-oxobutanoate from pyruvate: step 1/3.</text>
</comment>
<dbReference type="EMBL" id="WSLF01000005">
    <property type="protein sequence ID" value="KAE9634547.1"/>
    <property type="molecule type" value="Genomic_DNA"/>
</dbReference>
<dbReference type="InterPro" id="IPR002034">
    <property type="entry name" value="AIPM/Hcit_synth_CS"/>
</dbReference>
<dbReference type="PANTHER" id="PTHR43538">
    <property type="entry name" value="ALPHA-IPM SYNTHASE/HOMOCITRATE SYNTHASE"/>
    <property type="match status" value="1"/>
</dbReference>
<keyword evidence="3" id="KW-0028">Amino-acid biosynthesis</keyword>
<accession>A0A7C8HEV3</accession>
<dbReference type="InterPro" id="IPR054691">
    <property type="entry name" value="LeuA/HCS_post-cat"/>
</dbReference>
<dbReference type="InterPro" id="IPR036230">
    <property type="entry name" value="LeuA_allosteric_dom_sf"/>
</dbReference>
<evidence type="ECO:0000256" key="5">
    <source>
        <dbReference type="ARBA" id="ARBA00022679"/>
    </source>
</evidence>
<keyword evidence="4" id="KW-0412">Isoleucine biosynthesis</keyword>
<evidence type="ECO:0000256" key="8">
    <source>
        <dbReference type="NCBIfam" id="TIGR00977"/>
    </source>
</evidence>